<dbReference type="EMBL" id="ML977499">
    <property type="protein sequence ID" value="KAF2133115.1"/>
    <property type="molecule type" value="Genomic_DNA"/>
</dbReference>
<dbReference type="GeneID" id="54403154"/>
<dbReference type="InterPro" id="IPR010730">
    <property type="entry name" value="HET"/>
</dbReference>
<evidence type="ECO:0000313" key="3">
    <source>
        <dbReference type="Proteomes" id="UP000799771"/>
    </source>
</evidence>
<evidence type="ECO:0000313" key="2">
    <source>
        <dbReference type="EMBL" id="KAF2133115.1"/>
    </source>
</evidence>
<sequence>METFQYTPLDYGDCSFRLIQLFHGKDESIQCTLFDAWLYHTDSTMEYEALSYTWGNPDKAFEIVMNGTRMPVTKNLFLALRYLRHPSQDRILWIDAICINQEDNKERGHQVQQMASIYKRAERVVIWLGQATSETDLIFRCMHQLEEDVSRCTHKDWEVFDERWRWQTLWSTTQQWRLHEGLKTLLDHPWFKRVWIIQEVALARSAIIVCGAESVSTGIFAVVPSLMGMTPDPHCQAILAIMPGPTRERSWSFQDLRTLLLAFKESKSTEPRDAIYALLGLSDAHDSDFLVPNYDKSMVEVIQDTVAFI</sequence>
<dbReference type="PANTHER" id="PTHR24148:SF78">
    <property type="entry name" value="HETEROKARYON INCOMPATIBILITY DOMAIN-CONTAINING PROTEIN"/>
    <property type="match status" value="1"/>
</dbReference>
<organism evidence="2 3">
    <name type="scientific">Dothidotthia symphoricarpi CBS 119687</name>
    <dbReference type="NCBI Taxonomy" id="1392245"/>
    <lineage>
        <taxon>Eukaryota</taxon>
        <taxon>Fungi</taxon>
        <taxon>Dikarya</taxon>
        <taxon>Ascomycota</taxon>
        <taxon>Pezizomycotina</taxon>
        <taxon>Dothideomycetes</taxon>
        <taxon>Pleosporomycetidae</taxon>
        <taxon>Pleosporales</taxon>
        <taxon>Dothidotthiaceae</taxon>
        <taxon>Dothidotthia</taxon>
    </lineage>
</organism>
<dbReference type="Proteomes" id="UP000799771">
    <property type="component" value="Unassembled WGS sequence"/>
</dbReference>
<dbReference type="OrthoDB" id="194358at2759"/>
<keyword evidence="3" id="KW-1185">Reference proteome</keyword>
<dbReference type="RefSeq" id="XP_033527502.1">
    <property type="nucleotide sequence ID" value="XM_033662722.1"/>
</dbReference>
<dbReference type="InterPro" id="IPR052895">
    <property type="entry name" value="HetReg/Transcr_Mod"/>
</dbReference>
<proteinExistence type="predicted"/>
<dbReference type="AlphaFoldDB" id="A0A6A6AQ24"/>
<accession>A0A6A6AQ24</accession>
<evidence type="ECO:0000259" key="1">
    <source>
        <dbReference type="Pfam" id="PF06985"/>
    </source>
</evidence>
<name>A0A6A6AQ24_9PLEO</name>
<dbReference type="Pfam" id="PF06985">
    <property type="entry name" value="HET"/>
    <property type="match status" value="1"/>
</dbReference>
<feature type="non-terminal residue" evidence="2">
    <location>
        <position position="309"/>
    </location>
</feature>
<feature type="domain" description="Heterokaryon incompatibility" evidence="1">
    <location>
        <begin position="47"/>
        <end position="199"/>
    </location>
</feature>
<gene>
    <name evidence="2" type="ORF">P153DRAFT_252089</name>
</gene>
<reference evidence="2" key="1">
    <citation type="journal article" date="2020" name="Stud. Mycol.">
        <title>101 Dothideomycetes genomes: a test case for predicting lifestyles and emergence of pathogens.</title>
        <authorList>
            <person name="Haridas S."/>
            <person name="Albert R."/>
            <person name="Binder M."/>
            <person name="Bloem J."/>
            <person name="Labutti K."/>
            <person name="Salamov A."/>
            <person name="Andreopoulos B."/>
            <person name="Baker S."/>
            <person name="Barry K."/>
            <person name="Bills G."/>
            <person name="Bluhm B."/>
            <person name="Cannon C."/>
            <person name="Castanera R."/>
            <person name="Culley D."/>
            <person name="Daum C."/>
            <person name="Ezra D."/>
            <person name="Gonzalez J."/>
            <person name="Henrissat B."/>
            <person name="Kuo A."/>
            <person name="Liang C."/>
            <person name="Lipzen A."/>
            <person name="Lutzoni F."/>
            <person name="Magnuson J."/>
            <person name="Mondo S."/>
            <person name="Nolan M."/>
            <person name="Ohm R."/>
            <person name="Pangilinan J."/>
            <person name="Park H.-J."/>
            <person name="Ramirez L."/>
            <person name="Alfaro M."/>
            <person name="Sun H."/>
            <person name="Tritt A."/>
            <person name="Yoshinaga Y."/>
            <person name="Zwiers L.-H."/>
            <person name="Turgeon B."/>
            <person name="Goodwin S."/>
            <person name="Spatafora J."/>
            <person name="Crous P."/>
            <person name="Grigoriev I."/>
        </authorList>
    </citation>
    <scope>NUCLEOTIDE SEQUENCE</scope>
    <source>
        <strain evidence="2">CBS 119687</strain>
    </source>
</reference>
<protein>
    <submittedName>
        <fullName evidence="2">HET-domain-containing protein</fullName>
    </submittedName>
</protein>
<dbReference type="PANTHER" id="PTHR24148">
    <property type="entry name" value="ANKYRIN REPEAT DOMAIN-CONTAINING PROTEIN 39 HOMOLOG-RELATED"/>
    <property type="match status" value="1"/>
</dbReference>